<dbReference type="AlphaFoldDB" id="A0A9P0FLQ7"/>
<accession>A0A9P0FLQ7</accession>
<comment type="subcellular location">
    <subcellularLocation>
        <location evidence="1">Membrane</location>
        <topology evidence="1">Multi-pass membrane protein</topology>
    </subcellularLocation>
</comment>
<feature type="domain" description="RDD" evidence="6">
    <location>
        <begin position="99"/>
        <end position="242"/>
    </location>
</feature>
<reference evidence="7" key="1">
    <citation type="submission" date="2021-12" db="EMBL/GenBank/DDBJ databases">
        <authorList>
            <person name="King R."/>
        </authorList>
    </citation>
    <scope>NUCLEOTIDE SEQUENCE</scope>
</reference>
<dbReference type="PANTHER" id="PTHR13659:SF5">
    <property type="entry name" value="PROTEIN FAM8A1"/>
    <property type="match status" value="1"/>
</dbReference>
<feature type="transmembrane region" description="Helical" evidence="5">
    <location>
        <begin position="156"/>
        <end position="179"/>
    </location>
</feature>
<dbReference type="OrthoDB" id="10061042at2759"/>
<evidence type="ECO:0000256" key="3">
    <source>
        <dbReference type="ARBA" id="ARBA00022989"/>
    </source>
</evidence>
<dbReference type="InterPro" id="IPR010432">
    <property type="entry name" value="RDD"/>
</dbReference>
<evidence type="ECO:0000256" key="1">
    <source>
        <dbReference type="ARBA" id="ARBA00004141"/>
    </source>
</evidence>
<evidence type="ECO:0000259" key="6">
    <source>
        <dbReference type="Pfam" id="PF06271"/>
    </source>
</evidence>
<dbReference type="GO" id="GO:0016020">
    <property type="term" value="C:membrane"/>
    <property type="evidence" value="ECO:0007669"/>
    <property type="project" value="UniProtKB-SubCell"/>
</dbReference>
<name>A0A9P0FLQ7_BRAAE</name>
<evidence type="ECO:0000313" key="8">
    <source>
        <dbReference type="Proteomes" id="UP001154078"/>
    </source>
</evidence>
<dbReference type="InterPro" id="IPR039871">
    <property type="entry name" value="FAM8A1"/>
</dbReference>
<dbReference type="EMBL" id="OV121139">
    <property type="protein sequence ID" value="CAH0562105.1"/>
    <property type="molecule type" value="Genomic_DNA"/>
</dbReference>
<dbReference type="PANTHER" id="PTHR13659">
    <property type="entry name" value="AUTOSOMAL HIGHLY CONSERVED PROTEIN"/>
    <property type="match status" value="1"/>
</dbReference>
<evidence type="ECO:0000256" key="2">
    <source>
        <dbReference type="ARBA" id="ARBA00022692"/>
    </source>
</evidence>
<dbReference type="Pfam" id="PF06271">
    <property type="entry name" value="RDD"/>
    <property type="match status" value="1"/>
</dbReference>
<evidence type="ECO:0000313" key="7">
    <source>
        <dbReference type="EMBL" id="CAH0562105.1"/>
    </source>
</evidence>
<keyword evidence="3 5" id="KW-1133">Transmembrane helix</keyword>
<sequence>MESENQNEEPMTREEYIEKLTKWLEDARLWHGFCSGFPYYTQLQNQTVDSNNFNQFSWPNVNNGLHERVNHRVNQPGNNARIPLQEPVFSNGLTEYVIPPLWKRLVAEFLDFMILLIIKLTLSLIVLETFNVMSLKYYGIDTFQKNLKNPEIAMQIYVELFMLEVFHKMIVCLYEAYFLKGGMCSTPGKRYMGLIVIYVENINVANGHVDDKVVTVSTSSPLGIKKSLIRSVLKNLFIGLLVPVCSLYIFRFNRIGYDMMANSLVVEYNPNPNRQN</sequence>
<evidence type="ECO:0000256" key="5">
    <source>
        <dbReference type="SAM" id="Phobius"/>
    </source>
</evidence>
<dbReference type="Proteomes" id="UP001154078">
    <property type="component" value="Chromosome 8"/>
</dbReference>
<feature type="transmembrane region" description="Helical" evidence="5">
    <location>
        <begin position="109"/>
        <end position="127"/>
    </location>
</feature>
<proteinExistence type="predicted"/>
<protein>
    <recommendedName>
        <fullName evidence="6">RDD domain-containing protein</fullName>
    </recommendedName>
</protein>
<feature type="transmembrane region" description="Helical" evidence="5">
    <location>
        <begin position="229"/>
        <end position="250"/>
    </location>
</feature>
<keyword evidence="2 5" id="KW-0812">Transmembrane</keyword>
<evidence type="ECO:0000256" key="4">
    <source>
        <dbReference type="ARBA" id="ARBA00023136"/>
    </source>
</evidence>
<keyword evidence="4 5" id="KW-0472">Membrane</keyword>
<organism evidence="7 8">
    <name type="scientific">Brassicogethes aeneus</name>
    <name type="common">Rape pollen beetle</name>
    <name type="synonym">Meligethes aeneus</name>
    <dbReference type="NCBI Taxonomy" id="1431903"/>
    <lineage>
        <taxon>Eukaryota</taxon>
        <taxon>Metazoa</taxon>
        <taxon>Ecdysozoa</taxon>
        <taxon>Arthropoda</taxon>
        <taxon>Hexapoda</taxon>
        <taxon>Insecta</taxon>
        <taxon>Pterygota</taxon>
        <taxon>Neoptera</taxon>
        <taxon>Endopterygota</taxon>
        <taxon>Coleoptera</taxon>
        <taxon>Polyphaga</taxon>
        <taxon>Cucujiformia</taxon>
        <taxon>Nitidulidae</taxon>
        <taxon>Meligethinae</taxon>
        <taxon>Brassicogethes</taxon>
    </lineage>
</organism>
<keyword evidence="8" id="KW-1185">Reference proteome</keyword>
<gene>
    <name evidence="7" type="ORF">MELIAE_LOCUS11324</name>
</gene>